<dbReference type="EMBL" id="JXYS01000028">
    <property type="protein sequence ID" value="KJF17871.1"/>
    <property type="molecule type" value="Genomic_DNA"/>
</dbReference>
<comment type="caution">
    <text evidence="1">The sequence shown here is derived from an EMBL/GenBank/DDBJ whole genome shotgun (WGS) entry which is preliminary data.</text>
</comment>
<accession>A0A0D8HLD7</accession>
<dbReference type="Proteomes" id="UP000032360">
    <property type="component" value="Unassembled WGS sequence"/>
</dbReference>
<reference evidence="1 2" key="1">
    <citation type="submission" date="2015-01" db="EMBL/GenBank/DDBJ databases">
        <title>Draft genome of the acidophilic iron oxidizer Acidithrix ferrooxidans strain Py-F3.</title>
        <authorList>
            <person name="Poehlein A."/>
            <person name="Eisen S."/>
            <person name="Schloemann M."/>
            <person name="Johnson B.D."/>
            <person name="Daniel R."/>
            <person name="Muehling M."/>
        </authorList>
    </citation>
    <scope>NUCLEOTIDE SEQUENCE [LARGE SCALE GENOMIC DNA]</scope>
    <source>
        <strain evidence="1 2">Py-F3</strain>
    </source>
</reference>
<sequence>MEYKYGITTLTGQSRFYQSNELAHGTIVGPYQSIAFSSSSI</sequence>
<gene>
    <name evidence="1" type="ORF">AXFE_12560</name>
</gene>
<dbReference type="STRING" id="1280514.AXFE_12560"/>
<evidence type="ECO:0000313" key="2">
    <source>
        <dbReference type="Proteomes" id="UP000032360"/>
    </source>
</evidence>
<keyword evidence="2" id="KW-1185">Reference proteome</keyword>
<organism evidence="1 2">
    <name type="scientific">Acidithrix ferrooxidans</name>
    <dbReference type="NCBI Taxonomy" id="1280514"/>
    <lineage>
        <taxon>Bacteria</taxon>
        <taxon>Bacillati</taxon>
        <taxon>Actinomycetota</taxon>
        <taxon>Acidimicrobiia</taxon>
        <taxon>Acidimicrobiales</taxon>
        <taxon>Acidimicrobiaceae</taxon>
        <taxon>Acidithrix</taxon>
    </lineage>
</organism>
<protein>
    <submittedName>
        <fullName evidence="1">Uncharacterized protein</fullName>
    </submittedName>
</protein>
<dbReference type="AlphaFoldDB" id="A0A0D8HLD7"/>
<proteinExistence type="predicted"/>
<evidence type="ECO:0000313" key="1">
    <source>
        <dbReference type="EMBL" id="KJF17871.1"/>
    </source>
</evidence>
<name>A0A0D8HLD7_9ACTN</name>